<dbReference type="Gramene" id="TraesROB_scaffold_039706_01G000200.1">
    <property type="protein sequence ID" value="TraesROB_scaffold_039706_01G000200.1"/>
    <property type="gene ID" value="TraesROB_scaffold_039706_01G000200"/>
</dbReference>
<comment type="subcellular location">
    <subcellularLocation>
        <location evidence="1">Nucleus</location>
    </subcellularLocation>
</comment>
<dbReference type="OrthoDB" id="1938584at2759"/>
<accession>A0A3B6B5Z5</accession>
<dbReference type="Gramene" id="TraesSTA2A03G00784050.1">
    <property type="protein sequence ID" value="TraesSTA2A03G00784050.1"/>
    <property type="gene ID" value="TraesSTA2A03G00784050"/>
</dbReference>
<dbReference type="AlphaFoldDB" id="A0A3B6B5Z5"/>
<dbReference type="Gramene" id="TraesMAC2A03G00784400.1">
    <property type="protein sequence ID" value="TraesMAC2A03G00784400.1"/>
    <property type="gene ID" value="TraesMAC2A03G00784400"/>
</dbReference>
<dbReference type="PANTHER" id="PTHR33172:SF104">
    <property type="entry name" value="OS02G0227100 PROTEIN"/>
    <property type="match status" value="1"/>
</dbReference>
<dbReference type="Gramene" id="TraesSYM2A03G00793600.1">
    <property type="protein sequence ID" value="TraesSYM2A03G00793600.1"/>
    <property type="gene ID" value="TraesSYM2A03G00793600"/>
</dbReference>
<organism evidence="3">
    <name type="scientific">Triticum aestivum</name>
    <name type="common">Wheat</name>
    <dbReference type="NCBI Taxonomy" id="4565"/>
    <lineage>
        <taxon>Eukaryota</taxon>
        <taxon>Viridiplantae</taxon>
        <taxon>Streptophyta</taxon>
        <taxon>Embryophyta</taxon>
        <taxon>Tracheophyta</taxon>
        <taxon>Spermatophyta</taxon>
        <taxon>Magnoliopsida</taxon>
        <taxon>Liliopsida</taxon>
        <taxon>Poales</taxon>
        <taxon>Poaceae</taxon>
        <taxon>BOP clade</taxon>
        <taxon>Pooideae</taxon>
        <taxon>Triticodae</taxon>
        <taxon>Triticeae</taxon>
        <taxon>Triticinae</taxon>
        <taxon>Triticum</taxon>
    </lineage>
</organism>
<dbReference type="Gramene" id="TraesCS2A02G492500.1">
    <property type="protein sequence ID" value="TraesCS2A02G492500.1"/>
    <property type="gene ID" value="TraesCS2A02G492500"/>
</dbReference>
<dbReference type="InterPro" id="IPR051992">
    <property type="entry name" value="OxStress_Response_Reg"/>
</dbReference>
<dbReference type="Gramene" id="TraesCS2A03G1150000.1">
    <property type="protein sequence ID" value="TraesCS2A03G1150000.1.CDS"/>
    <property type="gene ID" value="TraesCS2A03G1150000"/>
</dbReference>
<evidence type="ECO:0000313" key="4">
    <source>
        <dbReference type="Proteomes" id="UP000019116"/>
    </source>
</evidence>
<dbReference type="Gramene" id="TraesCAD_scaffold_043438_01G000200.1">
    <property type="protein sequence ID" value="TraesCAD_scaffold_043438_01G000200.1"/>
    <property type="gene ID" value="TraesCAD_scaffold_043438_01G000200"/>
</dbReference>
<name>A0A3B6B5Z5_WHEAT</name>
<dbReference type="GO" id="GO:0005634">
    <property type="term" value="C:nucleus"/>
    <property type="evidence" value="ECO:0007669"/>
    <property type="project" value="UniProtKB-SubCell"/>
</dbReference>
<evidence type="ECO:0000256" key="1">
    <source>
        <dbReference type="ARBA" id="ARBA00004123"/>
    </source>
</evidence>
<protein>
    <submittedName>
        <fullName evidence="3">Uncharacterized protein</fullName>
    </submittedName>
</protein>
<dbReference type="Gramene" id="TraesPARA_EIv1.0_0351480.1">
    <property type="protein sequence ID" value="TraesPARA_EIv1.0_0351480.1.CDS"/>
    <property type="gene ID" value="TraesPARA_EIv1.0_0351480"/>
</dbReference>
<dbReference type="Gramene" id="TraesNOR2A03G00795570.1">
    <property type="protein sequence ID" value="TraesNOR2A03G00795570.1"/>
    <property type="gene ID" value="TraesNOR2A03G00795570"/>
</dbReference>
<dbReference type="STRING" id="4565.A0A3B6B5Z5"/>
<reference evidence="3" key="1">
    <citation type="submission" date="2018-08" db="EMBL/GenBank/DDBJ databases">
        <authorList>
            <person name="Rossello M."/>
        </authorList>
    </citation>
    <scope>NUCLEOTIDE SEQUENCE [LARGE SCALE GENOMIC DNA]</scope>
    <source>
        <strain evidence="3">cv. Chinese Spring</strain>
    </source>
</reference>
<evidence type="ECO:0000256" key="2">
    <source>
        <dbReference type="ARBA" id="ARBA00023242"/>
    </source>
</evidence>
<dbReference type="Proteomes" id="UP000019116">
    <property type="component" value="Chromosome 2A"/>
</dbReference>
<keyword evidence="2" id="KW-0539">Nucleus</keyword>
<sequence>MPSTSFGDKTDTLCTARIGLVLLSAPVDGSLSEASKTPVCPRQCPVMDEACNEALCREAACVWQGEGEDHPDAASCTSPSGTSSGSSSCSLGLNLGDGSTYSPPDDYSSELSSASSSTLHLDSEAEGPLYELSSLLAQLPARRGLSKYYPGKSQSFTWISNATCLQDLGKEVTYSKRMKTCKSYAAGLGMNQRSNHLPRTCNKMIAKRPSKSSFACQMSRASSTNLLYRSANLPAHQNKEDVQMHMNS</sequence>
<dbReference type="Gramene" id="TraesLAC2A03G00789510.1">
    <property type="protein sequence ID" value="TraesLAC2A03G00789510.1"/>
    <property type="gene ID" value="TraesLAC2A03G00789510"/>
</dbReference>
<dbReference type="PaxDb" id="4565-Traes_2AL_A4AAE66A4.2"/>
<dbReference type="Gramene" id="TraesARI2A03G00793950.2">
    <property type="protein sequence ID" value="TraesARI2A03G00793950.2"/>
    <property type="gene ID" value="TraesARI2A03G00793950"/>
</dbReference>
<dbReference type="Gramene" id="TraesWEE_scaffold_052394_01G000200.1">
    <property type="protein sequence ID" value="TraesWEE_scaffold_052394_01G000200.1"/>
    <property type="gene ID" value="TraesWEE_scaffold_052394_01G000200"/>
</dbReference>
<dbReference type="OMA" id="YSAGLDM"/>
<dbReference type="PANTHER" id="PTHR33172">
    <property type="entry name" value="OS08G0516900 PROTEIN"/>
    <property type="match status" value="1"/>
</dbReference>
<proteinExistence type="predicted"/>
<dbReference type="GO" id="GO:0006950">
    <property type="term" value="P:response to stress"/>
    <property type="evidence" value="ECO:0007669"/>
    <property type="project" value="UniProtKB-ARBA"/>
</dbReference>
<dbReference type="EnsemblPlants" id="TraesCS2A02G492500.1">
    <property type="protein sequence ID" value="TraesCS2A02G492500.1"/>
    <property type="gene ID" value="TraesCS2A02G492500"/>
</dbReference>
<keyword evidence="4" id="KW-1185">Reference proteome</keyword>
<dbReference type="Gramene" id="TraesCLE_scaffold_035378_01G000200.1">
    <property type="protein sequence ID" value="TraesCLE_scaffold_035378_01G000200.1"/>
    <property type="gene ID" value="TraesCLE_scaffold_035378_01G000200"/>
</dbReference>
<reference evidence="3" key="2">
    <citation type="submission" date="2018-10" db="UniProtKB">
        <authorList>
            <consortium name="EnsemblPlants"/>
        </authorList>
    </citation>
    <scope>IDENTIFICATION</scope>
</reference>
<evidence type="ECO:0000313" key="3">
    <source>
        <dbReference type="EnsemblPlants" id="TraesCS2A02G492500.1"/>
    </source>
</evidence>
<dbReference type="Gramene" id="TraesLDM2A03G00788410.1">
    <property type="protein sequence ID" value="TraesLDM2A03G00788410.1"/>
    <property type="gene ID" value="TraesLDM2A03G00788410"/>
</dbReference>